<evidence type="ECO:0000313" key="1">
    <source>
        <dbReference type="EMBL" id="CAL1675640.1"/>
    </source>
</evidence>
<dbReference type="EMBL" id="OZ034833">
    <property type="protein sequence ID" value="CAL1675640.1"/>
    <property type="molecule type" value="Genomic_DNA"/>
</dbReference>
<dbReference type="AlphaFoldDB" id="A0AAV2N8V6"/>
<organism evidence="1 2">
    <name type="scientific">Lasius platythorax</name>
    <dbReference type="NCBI Taxonomy" id="488582"/>
    <lineage>
        <taxon>Eukaryota</taxon>
        <taxon>Metazoa</taxon>
        <taxon>Ecdysozoa</taxon>
        <taxon>Arthropoda</taxon>
        <taxon>Hexapoda</taxon>
        <taxon>Insecta</taxon>
        <taxon>Pterygota</taxon>
        <taxon>Neoptera</taxon>
        <taxon>Endopterygota</taxon>
        <taxon>Hymenoptera</taxon>
        <taxon>Apocrita</taxon>
        <taxon>Aculeata</taxon>
        <taxon>Formicoidea</taxon>
        <taxon>Formicidae</taxon>
        <taxon>Formicinae</taxon>
        <taxon>Lasius</taxon>
        <taxon>Lasius</taxon>
    </lineage>
</organism>
<keyword evidence="2" id="KW-1185">Reference proteome</keyword>
<protein>
    <submittedName>
        <fullName evidence="1">Uncharacterized protein</fullName>
    </submittedName>
</protein>
<reference evidence="1" key="1">
    <citation type="submission" date="2024-04" db="EMBL/GenBank/DDBJ databases">
        <authorList>
            <consortium name="Molecular Ecology Group"/>
        </authorList>
    </citation>
    <scope>NUCLEOTIDE SEQUENCE</scope>
</reference>
<proteinExistence type="predicted"/>
<name>A0AAV2N8V6_9HYME</name>
<sequence>MDDCINNASDASGAVVCCGTRTNRISVRSFGILAGRLPIQPPTMEMDSAGIGWPLQVAPHSNIESAGGARNVSAAHMQCGTKTTGVVSRPATRTHAYRIANRSANFRLEYVKTSHNVTATLVTPYLRDMMTP</sequence>
<gene>
    <name evidence="1" type="ORF">LPLAT_LOCUS1932</name>
</gene>
<dbReference type="Proteomes" id="UP001497644">
    <property type="component" value="Chromosome 10"/>
</dbReference>
<evidence type="ECO:0000313" key="2">
    <source>
        <dbReference type="Proteomes" id="UP001497644"/>
    </source>
</evidence>
<accession>A0AAV2N8V6</accession>